<evidence type="ECO:0000313" key="3">
    <source>
        <dbReference type="EMBL" id="TQE07485.1"/>
    </source>
</evidence>
<name>A0A540N8Y8_MALBA</name>
<proteinExistence type="predicted"/>
<dbReference type="Proteomes" id="UP000315295">
    <property type="component" value="Unassembled WGS sequence"/>
</dbReference>
<dbReference type="EMBL" id="VIEB01000084">
    <property type="protein sequence ID" value="TQE07485.1"/>
    <property type="molecule type" value="Genomic_DNA"/>
</dbReference>
<keyword evidence="2" id="KW-0472">Membrane</keyword>
<sequence length="76" mass="8717">MGRMWDVFLLVLSVMWVHVLLDLVISRLTDALVRWMFIEVLRLLAKTIARTRFIDSGRSNNRGHGFPVLGSTGPHK</sequence>
<protein>
    <submittedName>
        <fullName evidence="3">Uncharacterized protein</fullName>
    </submittedName>
</protein>
<feature type="region of interest" description="Disordered" evidence="1">
    <location>
        <begin position="55"/>
        <end position="76"/>
    </location>
</feature>
<keyword evidence="2" id="KW-0812">Transmembrane</keyword>
<evidence type="ECO:0000313" key="4">
    <source>
        <dbReference type="Proteomes" id="UP000315295"/>
    </source>
</evidence>
<dbReference type="AlphaFoldDB" id="A0A540N8Y8"/>
<organism evidence="3 4">
    <name type="scientific">Malus baccata</name>
    <name type="common">Siberian crab apple</name>
    <name type="synonym">Pyrus baccata</name>
    <dbReference type="NCBI Taxonomy" id="106549"/>
    <lineage>
        <taxon>Eukaryota</taxon>
        <taxon>Viridiplantae</taxon>
        <taxon>Streptophyta</taxon>
        <taxon>Embryophyta</taxon>
        <taxon>Tracheophyta</taxon>
        <taxon>Spermatophyta</taxon>
        <taxon>Magnoliopsida</taxon>
        <taxon>eudicotyledons</taxon>
        <taxon>Gunneridae</taxon>
        <taxon>Pentapetalae</taxon>
        <taxon>rosids</taxon>
        <taxon>fabids</taxon>
        <taxon>Rosales</taxon>
        <taxon>Rosaceae</taxon>
        <taxon>Amygdaloideae</taxon>
        <taxon>Maleae</taxon>
        <taxon>Malus</taxon>
    </lineage>
</organism>
<keyword evidence="2" id="KW-1133">Transmembrane helix</keyword>
<reference evidence="3 4" key="1">
    <citation type="journal article" date="2019" name="G3 (Bethesda)">
        <title>Sequencing of a Wild Apple (Malus baccata) Genome Unravels the Differences Between Cultivated and Wild Apple Species Regarding Disease Resistance and Cold Tolerance.</title>
        <authorList>
            <person name="Chen X."/>
        </authorList>
    </citation>
    <scope>NUCLEOTIDE SEQUENCE [LARGE SCALE GENOMIC DNA]</scope>
    <source>
        <strain evidence="4">cv. Shandingzi</strain>
        <tissue evidence="3">Leaves</tissue>
    </source>
</reference>
<feature type="transmembrane region" description="Helical" evidence="2">
    <location>
        <begin position="7"/>
        <end position="25"/>
    </location>
</feature>
<gene>
    <name evidence="3" type="ORF">C1H46_006805</name>
</gene>
<keyword evidence="4" id="KW-1185">Reference proteome</keyword>
<evidence type="ECO:0000256" key="2">
    <source>
        <dbReference type="SAM" id="Phobius"/>
    </source>
</evidence>
<comment type="caution">
    <text evidence="3">The sequence shown here is derived from an EMBL/GenBank/DDBJ whole genome shotgun (WGS) entry which is preliminary data.</text>
</comment>
<accession>A0A540N8Y8</accession>
<evidence type="ECO:0000256" key="1">
    <source>
        <dbReference type="SAM" id="MobiDB-lite"/>
    </source>
</evidence>